<dbReference type="SUPFAM" id="SSF64571">
    <property type="entry name" value="Cellulose docking domain, dockering"/>
    <property type="match status" value="2"/>
</dbReference>
<proteinExistence type="predicted"/>
<keyword evidence="6" id="KW-1185">Reference proteome</keyword>
<keyword evidence="3" id="KW-0378">Hydrolase</keyword>
<sequence length="92" mass="10172">NTQTCWSEILGYPCCSNPNTEVVHIYESGSWGLENDDWRGIIETQKITGPISSDDNCPSTITNQGYPCCKDQNIQIVSTDENDGLWGVENGD</sequence>
<dbReference type="AlphaFoldDB" id="A0A1Y2D507"/>
<gene>
    <name evidence="5" type="ORF">LY90DRAFT_365833</name>
</gene>
<protein>
    <recommendedName>
        <fullName evidence="4">CBM10 domain-containing protein</fullName>
    </recommendedName>
</protein>
<dbReference type="OrthoDB" id="10374560at2759"/>
<feature type="non-terminal residue" evidence="5">
    <location>
        <position position="1"/>
    </location>
</feature>
<dbReference type="PROSITE" id="PS51763">
    <property type="entry name" value="CBM10"/>
    <property type="match status" value="2"/>
</dbReference>
<dbReference type="Gene3D" id="3.90.1220.10">
    <property type="entry name" value="Cellulose docking domain, dockering"/>
    <property type="match status" value="2"/>
</dbReference>
<dbReference type="InterPro" id="IPR009034">
    <property type="entry name" value="Dockerin_dom_fun_sf"/>
</dbReference>
<keyword evidence="2" id="KW-0677">Repeat</keyword>
<name>A0A1Y2D507_9FUNG</name>
<dbReference type="Pfam" id="PF02013">
    <property type="entry name" value="CBM_10"/>
    <property type="match status" value="2"/>
</dbReference>
<feature type="domain" description="CBM10" evidence="4">
    <location>
        <begin position="56"/>
        <end position="92"/>
    </location>
</feature>
<evidence type="ECO:0000256" key="3">
    <source>
        <dbReference type="ARBA" id="ARBA00022801"/>
    </source>
</evidence>
<feature type="domain" description="CBM10" evidence="4">
    <location>
        <begin position="4"/>
        <end position="42"/>
    </location>
</feature>
<evidence type="ECO:0000256" key="1">
    <source>
        <dbReference type="ARBA" id="ARBA00022729"/>
    </source>
</evidence>
<organism evidence="5 6">
    <name type="scientific">Neocallimastix californiae</name>
    <dbReference type="NCBI Taxonomy" id="1754190"/>
    <lineage>
        <taxon>Eukaryota</taxon>
        <taxon>Fungi</taxon>
        <taxon>Fungi incertae sedis</taxon>
        <taxon>Chytridiomycota</taxon>
        <taxon>Chytridiomycota incertae sedis</taxon>
        <taxon>Neocallimastigomycetes</taxon>
        <taxon>Neocallimastigales</taxon>
        <taxon>Neocallimastigaceae</taxon>
        <taxon>Neocallimastix</taxon>
    </lineage>
</organism>
<reference evidence="5 6" key="1">
    <citation type="submission" date="2016-08" db="EMBL/GenBank/DDBJ databases">
        <title>A Parts List for Fungal Cellulosomes Revealed by Comparative Genomics.</title>
        <authorList>
            <consortium name="DOE Joint Genome Institute"/>
            <person name="Haitjema C.H."/>
            <person name="Gilmore S.P."/>
            <person name="Henske J.K."/>
            <person name="Solomon K.V."/>
            <person name="De Groot R."/>
            <person name="Kuo A."/>
            <person name="Mondo S.J."/>
            <person name="Salamov A.A."/>
            <person name="Labutti K."/>
            <person name="Zhao Z."/>
            <person name="Chiniquy J."/>
            <person name="Barry K."/>
            <person name="Brewer H.M."/>
            <person name="Purvine S.O."/>
            <person name="Wright A.T."/>
            <person name="Boxma B."/>
            <person name="Van Alen T."/>
            <person name="Hackstein J.H."/>
            <person name="Baker S.E."/>
            <person name="Grigoriev I.V."/>
            <person name="O'Malley M.A."/>
        </authorList>
    </citation>
    <scope>NUCLEOTIDE SEQUENCE [LARGE SCALE GENOMIC DNA]</scope>
    <source>
        <strain evidence="5 6">G1</strain>
    </source>
</reference>
<dbReference type="InterPro" id="IPR002883">
    <property type="entry name" value="CBM10/Dockerin_dom"/>
</dbReference>
<dbReference type="Proteomes" id="UP000193920">
    <property type="component" value="Unassembled WGS sequence"/>
</dbReference>
<dbReference type="GO" id="GO:0016787">
    <property type="term" value="F:hydrolase activity"/>
    <property type="evidence" value="ECO:0007669"/>
    <property type="project" value="UniProtKB-KW"/>
</dbReference>
<evidence type="ECO:0000313" key="5">
    <source>
        <dbReference type="EMBL" id="ORY54330.1"/>
    </source>
</evidence>
<accession>A0A1Y2D507</accession>
<keyword evidence="1" id="KW-0732">Signal</keyword>
<feature type="non-terminal residue" evidence="5">
    <location>
        <position position="92"/>
    </location>
</feature>
<evidence type="ECO:0000259" key="4">
    <source>
        <dbReference type="PROSITE" id="PS51763"/>
    </source>
</evidence>
<evidence type="ECO:0000313" key="6">
    <source>
        <dbReference type="Proteomes" id="UP000193920"/>
    </source>
</evidence>
<comment type="caution">
    <text evidence="5">The sequence shown here is derived from an EMBL/GenBank/DDBJ whole genome shotgun (WGS) entry which is preliminary data.</text>
</comment>
<dbReference type="EMBL" id="MCOG01000086">
    <property type="protein sequence ID" value="ORY54330.1"/>
    <property type="molecule type" value="Genomic_DNA"/>
</dbReference>
<evidence type="ECO:0000256" key="2">
    <source>
        <dbReference type="ARBA" id="ARBA00022737"/>
    </source>
</evidence>